<dbReference type="Pfam" id="PF08352">
    <property type="entry name" value="oligo_HPY"/>
    <property type="match status" value="1"/>
</dbReference>
<dbReference type="RefSeq" id="WP_172991309.1">
    <property type="nucleotide sequence ID" value="NZ_CP054038.1"/>
</dbReference>
<organism evidence="6 7">
    <name type="scientific">Microbacterium hominis</name>
    <dbReference type="NCBI Taxonomy" id="162426"/>
    <lineage>
        <taxon>Bacteria</taxon>
        <taxon>Bacillati</taxon>
        <taxon>Actinomycetota</taxon>
        <taxon>Actinomycetes</taxon>
        <taxon>Micrococcales</taxon>
        <taxon>Microbacteriaceae</taxon>
        <taxon>Microbacterium</taxon>
    </lineage>
</organism>
<dbReference type="Pfam" id="PF00005">
    <property type="entry name" value="ABC_tran"/>
    <property type="match status" value="1"/>
</dbReference>
<protein>
    <submittedName>
        <fullName evidence="6">ABC transporter ATP-binding protein</fullName>
    </submittedName>
</protein>
<evidence type="ECO:0000256" key="4">
    <source>
        <dbReference type="ARBA" id="ARBA00022840"/>
    </source>
</evidence>
<dbReference type="InterPro" id="IPR050319">
    <property type="entry name" value="ABC_transp_ATP-bind"/>
</dbReference>
<dbReference type="CDD" id="cd03257">
    <property type="entry name" value="ABC_NikE_OppD_transporters"/>
    <property type="match status" value="1"/>
</dbReference>
<name>A0A7D4TSQ1_9MICO</name>
<evidence type="ECO:0000256" key="3">
    <source>
        <dbReference type="ARBA" id="ARBA00022741"/>
    </source>
</evidence>
<dbReference type="AlphaFoldDB" id="A0A7D4TSQ1"/>
<evidence type="ECO:0000313" key="7">
    <source>
        <dbReference type="Proteomes" id="UP000502498"/>
    </source>
</evidence>
<dbReference type="GO" id="GO:0016887">
    <property type="term" value="F:ATP hydrolysis activity"/>
    <property type="evidence" value="ECO:0007669"/>
    <property type="project" value="InterPro"/>
</dbReference>
<keyword evidence="3" id="KW-0547">Nucleotide-binding</keyword>
<dbReference type="InterPro" id="IPR017871">
    <property type="entry name" value="ABC_transporter-like_CS"/>
</dbReference>
<dbReference type="PROSITE" id="PS00211">
    <property type="entry name" value="ABC_TRANSPORTER_1"/>
    <property type="match status" value="1"/>
</dbReference>
<dbReference type="GO" id="GO:0015833">
    <property type="term" value="P:peptide transport"/>
    <property type="evidence" value="ECO:0007669"/>
    <property type="project" value="InterPro"/>
</dbReference>
<evidence type="ECO:0000256" key="1">
    <source>
        <dbReference type="ARBA" id="ARBA00005417"/>
    </source>
</evidence>
<dbReference type="SUPFAM" id="SSF52540">
    <property type="entry name" value="P-loop containing nucleoside triphosphate hydrolases"/>
    <property type="match status" value="1"/>
</dbReference>
<dbReference type="EMBL" id="CP054038">
    <property type="protein sequence ID" value="QKJ20884.1"/>
    <property type="molecule type" value="Genomic_DNA"/>
</dbReference>
<reference evidence="6 7" key="1">
    <citation type="submission" date="2020-05" db="EMBL/GenBank/DDBJ databases">
        <title>Strain PA2F3 complete genome.</title>
        <authorList>
            <person name="Kim Y.-S."/>
            <person name="Kim S.-J."/>
            <person name="Jung H.-k."/>
            <person name="Kim S.-E."/>
            <person name="Kim K.-H."/>
        </authorList>
    </citation>
    <scope>NUCLEOTIDE SEQUENCE [LARGE SCALE GENOMIC DNA]</scope>
    <source>
        <strain evidence="6 7">PA2F3</strain>
    </source>
</reference>
<dbReference type="SMART" id="SM00382">
    <property type="entry name" value="AAA"/>
    <property type="match status" value="1"/>
</dbReference>
<evidence type="ECO:0000259" key="5">
    <source>
        <dbReference type="PROSITE" id="PS50893"/>
    </source>
</evidence>
<comment type="similarity">
    <text evidence="1">Belongs to the ABC transporter superfamily.</text>
</comment>
<evidence type="ECO:0000313" key="6">
    <source>
        <dbReference type="EMBL" id="QKJ20884.1"/>
    </source>
</evidence>
<dbReference type="InterPro" id="IPR027417">
    <property type="entry name" value="P-loop_NTPase"/>
</dbReference>
<keyword evidence="4 6" id="KW-0067">ATP-binding</keyword>
<dbReference type="GO" id="GO:0055085">
    <property type="term" value="P:transmembrane transport"/>
    <property type="evidence" value="ECO:0007669"/>
    <property type="project" value="UniProtKB-ARBA"/>
</dbReference>
<dbReference type="InterPro" id="IPR013563">
    <property type="entry name" value="Oligopep_ABC_C"/>
</dbReference>
<dbReference type="PROSITE" id="PS50893">
    <property type="entry name" value="ABC_TRANSPORTER_2"/>
    <property type="match status" value="1"/>
</dbReference>
<feature type="domain" description="ABC transporter" evidence="5">
    <location>
        <begin position="19"/>
        <end position="259"/>
    </location>
</feature>
<dbReference type="Proteomes" id="UP000502498">
    <property type="component" value="Chromosome"/>
</dbReference>
<gene>
    <name evidence="6" type="ORF">HQM25_16955</name>
</gene>
<sequence>MSTAETAGAASIPGEAPLLEVRDLVVRYSKKSAPAVEDVSFSIARGETLGLVGESGSGKTTIGKAILGLQPVTSGQILFEGRDITHAGPAERRALHGDLRAVFQDPFSSLNPRRPIGDAIAEPLRVAGAAKAERARRVEAALESVGLPRDAGARYPRQFSGGQRQRIAIARALVTDPRLVVCDEAVSALDLSTQAQVLNLLADLRRGADLGYLFIAHDMAVVEFLAQRVVVLHRGRVMEQGSTAQVMNHPQNPYTRVLMAASPVPDPDEQARRRAVWREMRETWRSETGVITVSK</sequence>
<evidence type="ECO:0000256" key="2">
    <source>
        <dbReference type="ARBA" id="ARBA00022448"/>
    </source>
</evidence>
<dbReference type="InterPro" id="IPR003439">
    <property type="entry name" value="ABC_transporter-like_ATP-bd"/>
</dbReference>
<dbReference type="Gene3D" id="3.40.50.300">
    <property type="entry name" value="P-loop containing nucleotide triphosphate hydrolases"/>
    <property type="match status" value="1"/>
</dbReference>
<proteinExistence type="inferred from homology"/>
<dbReference type="PANTHER" id="PTHR43776">
    <property type="entry name" value="TRANSPORT ATP-BINDING PROTEIN"/>
    <property type="match status" value="1"/>
</dbReference>
<dbReference type="GO" id="GO:0005524">
    <property type="term" value="F:ATP binding"/>
    <property type="evidence" value="ECO:0007669"/>
    <property type="project" value="UniProtKB-KW"/>
</dbReference>
<keyword evidence="2" id="KW-0813">Transport</keyword>
<dbReference type="PANTHER" id="PTHR43776:SF7">
    <property type="entry name" value="D,D-DIPEPTIDE TRANSPORT ATP-BINDING PROTEIN DDPF-RELATED"/>
    <property type="match status" value="1"/>
</dbReference>
<accession>A0A7D4TSQ1</accession>
<dbReference type="InterPro" id="IPR003593">
    <property type="entry name" value="AAA+_ATPase"/>
</dbReference>